<evidence type="ECO:0000313" key="2">
    <source>
        <dbReference type="EMBL" id="PLA39527.1"/>
    </source>
</evidence>
<dbReference type="PANTHER" id="PTHR36846:SF1">
    <property type="entry name" value="PROTEIN VIAA"/>
    <property type="match status" value="1"/>
</dbReference>
<dbReference type="GO" id="GO:0005829">
    <property type="term" value="C:cytosol"/>
    <property type="evidence" value="ECO:0007669"/>
    <property type="project" value="TreeGrafter"/>
</dbReference>
<dbReference type="RefSeq" id="WP_101810750.1">
    <property type="nucleotide sequence ID" value="NZ_PKJO01000015.1"/>
</dbReference>
<dbReference type="InterPro" id="IPR036465">
    <property type="entry name" value="vWFA_dom_sf"/>
</dbReference>
<gene>
    <name evidence="2" type="ORF">CYK00_10220</name>
</gene>
<comment type="caution">
    <text evidence="2">The sequence shown here is derived from an EMBL/GenBank/DDBJ whole genome shotgun (WGS) entry which is preliminary data.</text>
</comment>
<dbReference type="InterPro" id="IPR002035">
    <property type="entry name" value="VWF_A"/>
</dbReference>
<accession>A0A2I1XA56</accession>
<dbReference type="PANTHER" id="PTHR36846">
    <property type="entry name" value="PROTEIN VIAA"/>
    <property type="match status" value="1"/>
</dbReference>
<evidence type="ECO:0000259" key="1">
    <source>
        <dbReference type="SMART" id="SM00327"/>
    </source>
</evidence>
<evidence type="ECO:0000313" key="3">
    <source>
        <dbReference type="Proteomes" id="UP000234767"/>
    </source>
</evidence>
<dbReference type="Pfam" id="PF13519">
    <property type="entry name" value="VWA_2"/>
    <property type="match status" value="1"/>
</dbReference>
<dbReference type="AlphaFoldDB" id="A0A2I1XA56"/>
<sequence>MSLSNKLSEQIRWIKASVQTDYQDLFKRHSWLHGQVQQKLFSWGHQAKLDLWQRSPFAIHEENLKNHQQTGIFSQLPVDDYQHFCKFLGLPFEKEFWQQELARSKQAKSHKQNLPLKLLTEKWQQQLDQAKVQWQMEQINQLRQEVLTQLKQELEVIKQLSQQLEQLGFGIGDDIGNLTPQNIKEMNRWLNYLTQDKNAQQIAELLGKMRQIEQSEKIEQVKQTVYIQNPQIDINSREEIIGLRLGKDLEYVLPSELALMADEETSILFDLKFLESKLMCFELQGMTYCDAPTEIIVEQKSQEDEKLGPMILCVDTSGSMNGLPENIAKAMALFLGTKAKSENRSCFVINFSTGIETFELTSKTGISNLIAFLRQSFHGGTDAAPALRHALKMMEQESYQKADLLMISDFVMNDLPDDLLASIEIQRETGNQFNSLVIGDAFMSKRLKTHFDREWIYNPNVQTIQELVQFKKDVFNKQVVNS</sequence>
<dbReference type="SUPFAM" id="SSF53300">
    <property type="entry name" value="vWA-like"/>
    <property type="match status" value="1"/>
</dbReference>
<feature type="domain" description="VWFA" evidence="1">
    <location>
        <begin position="307"/>
        <end position="472"/>
    </location>
</feature>
<protein>
    <recommendedName>
        <fullName evidence="1">VWFA domain-containing protein</fullName>
    </recommendedName>
</protein>
<dbReference type="Gene3D" id="3.40.50.410">
    <property type="entry name" value="von Willebrand factor, type A domain"/>
    <property type="match status" value="1"/>
</dbReference>
<dbReference type="SMART" id="SM00327">
    <property type="entry name" value="VWA"/>
    <property type="match status" value="1"/>
</dbReference>
<proteinExistence type="predicted"/>
<organism evidence="2 3">
    <name type="scientific">Neisseria sicca</name>
    <dbReference type="NCBI Taxonomy" id="490"/>
    <lineage>
        <taxon>Bacteria</taxon>
        <taxon>Pseudomonadati</taxon>
        <taxon>Pseudomonadota</taxon>
        <taxon>Betaproteobacteria</taxon>
        <taxon>Neisseriales</taxon>
        <taxon>Neisseriaceae</taxon>
        <taxon>Neisseria</taxon>
    </lineage>
</organism>
<reference evidence="2 3" key="1">
    <citation type="submission" date="2017-12" db="EMBL/GenBank/DDBJ databases">
        <title>Phylogenetic diversity of female urinary microbiome.</title>
        <authorList>
            <person name="Thomas-White K."/>
            <person name="Wolfe A.J."/>
        </authorList>
    </citation>
    <scope>NUCLEOTIDE SEQUENCE [LARGE SCALE GENOMIC DNA]</scope>
    <source>
        <strain evidence="2 3">UMB0321</strain>
    </source>
</reference>
<dbReference type="Proteomes" id="UP000234767">
    <property type="component" value="Unassembled WGS sequence"/>
</dbReference>
<name>A0A2I1XA56_NEISI</name>
<dbReference type="EMBL" id="PKJO01000015">
    <property type="protein sequence ID" value="PLA39527.1"/>
    <property type="molecule type" value="Genomic_DNA"/>
</dbReference>